<sequence>MIATGGTRQMVEVGVRARAGHLSVLMTAADLVGDGRVDLYAGFW</sequence>
<gene>
    <name evidence="1" type="ORF">RMN56_19830</name>
</gene>
<evidence type="ECO:0000313" key="2">
    <source>
        <dbReference type="Proteomes" id="UP001303001"/>
    </source>
</evidence>
<name>A0ABY9ZQ38_9ACTN</name>
<organism evidence="1 2">
    <name type="scientific">Micromonospora halotolerans</name>
    <dbReference type="NCBI Taxonomy" id="709879"/>
    <lineage>
        <taxon>Bacteria</taxon>
        <taxon>Bacillati</taxon>
        <taxon>Actinomycetota</taxon>
        <taxon>Actinomycetes</taxon>
        <taxon>Micromonosporales</taxon>
        <taxon>Micromonosporaceae</taxon>
        <taxon>Micromonospora</taxon>
    </lineage>
</organism>
<keyword evidence="2" id="KW-1185">Reference proteome</keyword>
<dbReference type="Proteomes" id="UP001303001">
    <property type="component" value="Chromosome"/>
</dbReference>
<reference evidence="1 2" key="1">
    <citation type="submission" date="2023-09" db="EMBL/GenBank/DDBJ databases">
        <title>Micromonospora halotolerans DSM 45598 genome sequence.</title>
        <authorList>
            <person name="Mo P."/>
        </authorList>
    </citation>
    <scope>NUCLEOTIDE SEQUENCE [LARGE SCALE GENOMIC DNA]</scope>
    <source>
        <strain evidence="1 2">DSM 45598</strain>
    </source>
</reference>
<accession>A0ABY9ZQ38</accession>
<proteinExistence type="predicted"/>
<dbReference type="EMBL" id="CP134876">
    <property type="protein sequence ID" value="WNM37414.1"/>
    <property type="molecule type" value="Genomic_DNA"/>
</dbReference>
<evidence type="ECO:0000313" key="1">
    <source>
        <dbReference type="EMBL" id="WNM37414.1"/>
    </source>
</evidence>
<dbReference type="RefSeq" id="WP_313718978.1">
    <property type="nucleotide sequence ID" value="NZ_CP134876.1"/>
</dbReference>
<protein>
    <submittedName>
        <fullName evidence="1">Uncharacterized protein</fullName>
    </submittedName>
</protein>